<keyword evidence="1" id="KW-0472">Membrane</keyword>
<dbReference type="RefSeq" id="WP_189411410.1">
    <property type="nucleotide sequence ID" value="NZ_BMYJ01000005.1"/>
</dbReference>
<name>A0A918WIX0_9RHOB</name>
<organism evidence="2 3">
    <name type="scientific">Neogemmobacter tilapiae</name>
    <dbReference type="NCBI Taxonomy" id="875041"/>
    <lineage>
        <taxon>Bacteria</taxon>
        <taxon>Pseudomonadati</taxon>
        <taxon>Pseudomonadota</taxon>
        <taxon>Alphaproteobacteria</taxon>
        <taxon>Rhodobacterales</taxon>
        <taxon>Paracoccaceae</taxon>
        <taxon>Neogemmobacter</taxon>
    </lineage>
</organism>
<feature type="transmembrane region" description="Helical" evidence="1">
    <location>
        <begin position="12"/>
        <end position="29"/>
    </location>
</feature>
<evidence type="ECO:0000313" key="2">
    <source>
        <dbReference type="EMBL" id="GHC55899.1"/>
    </source>
</evidence>
<dbReference type="AlphaFoldDB" id="A0A918WIX0"/>
<sequence length="184" mass="19368">MIRPELQAKFWAAREVIIAGLVALLGLWFALRGGIIPLLLGGTLALVAAWFALLAIRRLRFGQDITAPGIVEVDEAQISYFGPDGGGFVSVRELAELRLSHAGGRRFWRLKQADGQALLIPVDAQGTAALFDAFAALPGMDSQALIAALDGNGPASGHKGLTVGHGAATIGPVIWRRPSLLALT</sequence>
<evidence type="ECO:0000256" key="1">
    <source>
        <dbReference type="SAM" id="Phobius"/>
    </source>
</evidence>
<reference evidence="2" key="1">
    <citation type="journal article" date="2014" name="Int. J. Syst. Evol. Microbiol.">
        <title>Complete genome sequence of Corynebacterium casei LMG S-19264T (=DSM 44701T), isolated from a smear-ripened cheese.</title>
        <authorList>
            <consortium name="US DOE Joint Genome Institute (JGI-PGF)"/>
            <person name="Walter F."/>
            <person name="Albersmeier A."/>
            <person name="Kalinowski J."/>
            <person name="Ruckert C."/>
        </authorList>
    </citation>
    <scope>NUCLEOTIDE SEQUENCE</scope>
    <source>
        <strain evidence="2">KCTC 23310</strain>
    </source>
</reference>
<comment type="caution">
    <text evidence="2">The sequence shown here is derived from an EMBL/GenBank/DDBJ whole genome shotgun (WGS) entry which is preliminary data.</text>
</comment>
<proteinExistence type="predicted"/>
<dbReference type="EMBL" id="BMYJ01000005">
    <property type="protein sequence ID" value="GHC55899.1"/>
    <property type="molecule type" value="Genomic_DNA"/>
</dbReference>
<feature type="transmembrane region" description="Helical" evidence="1">
    <location>
        <begin position="35"/>
        <end position="56"/>
    </location>
</feature>
<accession>A0A918WIX0</accession>
<dbReference type="Proteomes" id="UP000638981">
    <property type="component" value="Unassembled WGS sequence"/>
</dbReference>
<keyword evidence="3" id="KW-1185">Reference proteome</keyword>
<gene>
    <name evidence="2" type="ORF">GCM10007315_18890</name>
</gene>
<keyword evidence="1" id="KW-0812">Transmembrane</keyword>
<keyword evidence="1" id="KW-1133">Transmembrane helix</keyword>
<reference evidence="2" key="2">
    <citation type="submission" date="2020-09" db="EMBL/GenBank/DDBJ databases">
        <authorList>
            <person name="Sun Q."/>
            <person name="Kim S."/>
        </authorList>
    </citation>
    <scope>NUCLEOTIDE SEQUENCE</scope>
    <source>
        <strain evidence="2">KCTC 23310</strain>
    </source>
</reference>
<evidence type="ECO:0000313" key="3">
    <source>
        <dbReference type="Proteomes" id="UP000638981"/>
    </source>
</evidence>
<protein>
    <submittedName>
        <fullName evidence="2">Uncharacterized protein</fullName>
    </submittedName>
</protein>